<evidence type="ECO:0000313" key="1">
    <source>
        <dbReference type="EMBL" id="TGX96506.1"/>
    </source>
</evidence>
<name>A0AC61QVC6_9FIRM</name>
<protein>
    <submittedName>
        <fullName evidence="1">Uncharacterized protein</fullName>
    </submittedName>
</protein>
<accession>A0AC61QVC6</accession>
<reference evidence="1" key="1">
    <citation type="submission" date="2019-04" db="EMBL/GenBank/DDBJ databases">
        <title>Microbes associate with the intestines of laboratory mice.</title>
        <authorList>
            <person name="Navarre W."/>
            <person name="Wong E."/>
            <person name="Huang K."/>
            <person name="Tropini C."/>
            <person name="Ng K."/>
            <person name="Yu B."/>
        </authorList>
    </citation>
    <scope>NUCLEOTIDE SEQUENCE</scope>
    <source>
        <strain evidence="1">NM72_1-8</strain>
    </source>
</reference>
<gene>
    <name evidence="1" type="ORF">E5357_15895</name>
</gene>
<proteinExistence type="predicted"/>
<dbReference type="Proteomes" id="UP000307720">
    <property type="component" value="Unassembled WGS sequence"/>
</dbReference>
<comment type="caution">
    <text evidence="1">The sequence shown here is derived from an EMBL/GenBank/DDBJ whole genome shotgun (WGS) entry which is preliminary data.</text>
</comment>
<sequence length="215" mass="24502">MENRQREEILLLKEERAAYTGFKKIDGKGCLFAKNGKRYGSGLITYDGKVYWVKGGSVQYGWKNLKGNCYYFSEVDGAAVTEWQKLDGKEYYFNDRGAVQKNQWIGDRYVGSKGYVTKEKLGSTGKPDAPVQNPSPVQPPTESSVVQEPSEEHELFYNEAYSDQIFEEINRFRVSQGCKPLQRAKGTLLTESIIRGAYNVDTDSPDNQRFSNSWR</sequence>
<organism evidence="1 2">
    <name type="scientific">Hominisplanchenecus murintestinalis</name>
    <dbReference type="NCBI Taxonomy" id="2941517"/>
    <lineage>
        <taxon>Bacteria</taxon>
        <taxon>Bacillati</taxon>
        <taxon>Bacillota</taxon>
        <taxon>Clostridia</taxon>
        <taxon>Lachnospirales</taxon>
        <taxon>Lachnospiraceae</taxon>
        <taxon>Hominisplanchenecus</taxon>
    </lineage>
</organism>
<dbReference type="EMBL" id="SRZB01000059">
    <property type="protein sequence ID" value="TGX96506.1"/>
    <property type="molecule type" value="Genomic_DNA"/>
</dbReference>
<keyword evidence="2" id="KW-1185">Reference proteome</keyword>
<evidence type="ECO:0000313" key="2">
    <source>
        <dbReference type="Proteomes" id="UP000307720"/>
    </source>
</evidence>